<gene>
    <name evidence="2" type="ORF">GCM10008014_56560</name>
</gene>
<comment type="caution">
    <text evidence="2">The sequence shown here is derived from an EMBL/GenBank/DDBJ whole genome shotgun (WGS) entry which is preliminary data.</text>
</comment>
<accession>A0ABQ1ZMN5</accession>
<dbReference type="EMBL" id="BMFU01000019">
    <property type="protein sequence ID" value="GGH71307.1"/>
    <property type="molecule type" value="Genomic_DNA"/>
</dbReference>
<keyword evidence="3" id="KW-1185">Reference proteome</keyword>
<reference evidence="3" key="1">
    <citation type="journal article" date="2019" name="Int. J. Syst. Evol. Microbiol.">
        <title>The Global Catalogue of Microorganisms (GCM) 10K type strain sequencing project: providing services to taxonomists for standard genome sequencing and annotation.</title>
        <authorList>
            <consortium name="The Broad Institute Genomics Platform"/>
            <consortium name="The Broad Institute Genome Sequencing Center for Infectious Disease"/>
            <person name="Wu L."/>
            <person name="Ma J."/>
        </authorList>
    </citation>
    <scope>NUCLEOTIDE SEQUENCE [LARGE SCALE GENOMIC DNA]</scope>
    <source>
        <strain evidence="3">CGMCC 1.12770</strain>
    </source>
</reference>
<evidence type="ECO:0008006" key="4">
    <source>
        <dbReference type="Google" id="ProtNLM"/>
    </source>
</evidence>
<evidence type="ECO:0000256" key="1">
    <source>
        <dbReference type="SAM" id="MobiDB-lite"/>
    </source>
</evidence>
<proteinExistence type="predicted"/>
<organism evidence="2 3">
    <name type="scientific">Paenibacillus silvae</name>
    <dbReference type="NCBI Taxonomy" id="1325358"/>
    <lineage>
        <taxon>Bacteria</taxon>
        <taxon>Bacillati</taxon>
        <taxon>Bacillota</taxon>
        <taxon>Bacilli</taxon>
        <taxon>Bacillales</taxon>
        <taxon>Paenibacillaceae</taxon>
        <taxon>Paenibacillus</taxon>
    </lineage>
</organism>
<evidence type="ECO:0000313" key="2">
    <source>
        <dbReference type="EMBL" id="GGH71307.1"/>
    </source>
</evidence>
<evidence type="ECO:0000313" key="3">
    <source>
        <dbReference type="Proteomes" id="UP000652153"/>
    </source>
</evidence>
<feature type="compositionally biased region" description="Basic and acidic residues" evidence="1">
    <location>
        <begin position="1"/>
        <end position="10"/>
    </location>
</feature>
<dbReference type="Proteomes" id="UP000652153">
    <property type="component" value="Unassembled WGS sequence"/>
</dbReference>
<feature type="region of interest" description="Disordered" evidence="1">
    <location>
        <begin position="1"/>
        <end position="25"/>
    </location>
</feature>
<sequence length="61" mass="6810">MDKTGLKPAERYSLGDNKVQKPRGFSEQEVVNFETHGNCAGRRSGQTNEIQIVQSAASRMR</sequence>
<protein>
    <recommendedName>
        <fullName evidence="4">YpzG family protein</fullName>
    </recommendedName>
</protein>
<name>A0ABQ1ZMN5_9BACL</name>